<organism evidence="1">
    <name type="scientific">Zea mays</name>
    <name type="common">Maize</name>
    <dbReference type="NCBI Taxonomy" id="4577"/>
    <lineage>
        <taxon>Eukaryota</taxon>
        <taxon>Viridiplantae</taxon>
        <taxon>Streptophyta</taxon>
        <taxon>Embryophyta</taxon>
        <taxon>Tracheophyta</taxon>
        <taxon>Spermatophyta</taxon>
        <taxon>Magnoliopsida</taxon>
        <taxon>Liliopsida</taxon>
        <taxon>Poales</taxon>
        <taxon>Poaceae</taxon>
        <taxon>PACMAD clade</taxon>
        <taxon>Panicoideae</taxon>
        <taxon>Andropogonodae</taxon>
        <taxon>Andropogoneae</taxon>
        <taxon>Tripsacinae</taxon>
        <taxon>Zea</taxon>
    </lineage>
</organism>
<dbReference type="ExpressionAtlas" id="A0A1D6KNG8">
    <property type="expression patterns" value="baseline and differential"/>
</dbReference>
<reference evidence="1" key="1">
    <citation type="submission" date="2015-12" db="EMBL/GenBank/DDBJ databases">
        <title>Update maize B73 reference genome by single molecule sequencing technologies.</title>
        <authorList>
            <consortium name="Maize Genome Sequencing Project"/>
            <person name="Ware D."/>
        </authorList>
    </citation>
    <scope>NUCLEOTIDE SEQUENCE [LARGE SCALE GENOMIC DNA]</scope>
    <source>
        <tissue evidence="1">Seedling</tissue>
    </source>
</reference>
<sequence length="141" mass="15538">MAESMLVPQFVTASVVVAIELILNFLNYFGWLSRTLWLLWEDYIIAGGLVVLPQVMWLTFVPFIHNSVLHGIISGSLAVAMMVSVPSYYGDAGAVAVAYGMVKEPVPMRPGPWGGEGGWEWDDWVYTGVKCCAESSCQDMQ</sequence>
<protein>
    <submittedName>
        <fullName evidence="1">Maltose excess protein 1 chloroplastic</fullName>
    </submittedName>
</protein>
<name>A0A1D6KNG8_MAIZE</name>
<dbReference type="PANTHER" id="PTHR34809:SF1">
    <property type="entry name" value="MALTOSE EXCESS PROTEIN 1, CHLOROPLASTIC-RELATED"/>
    <property type="match status" value="1"/>
</dbReference>
<evidence type="ECO:0000313" key="1">
    <source>
        <dbReference type="EMBL" id="ONM04360.1"/>
    </source>
</evidence>
<dbReference type="PaxDb" id="4577-GRMZM2G053037_P01"/>
<dbReference type="InParanoid" id="A0A1D6KNG8"/>
<accession>A0A1D6KNG8</accession>
<gene>
    <name evidence="1" type="ORF">ZEAMMB73_Zm00001d032089</name>
</gene>
<dbReference type="eggNOG" id="ENOG502QTKC">
    <property type="taxonomic scope" value="Eukaryota"/>
</dbReference>
<dbReference type="EMBL" id="CM007647">
    <property type="protein sequence ID" value="ONM04360.1"/>
    <property type="molecule type" value="Genomic_DNA"/>
</dbReference>
<dbReference type="InterPro" id="IPR034628">
    <property type="entry name" value="MEX1/MEX1-like"/>
</dbReference>
<proteinExistence type="predicted"/>
<dbReference type="PANTHER" id="PTHR34809">
    <property type="entry name" value="MALTOSE EXCESS PROTEIN 1, CHLOROPLASTIC-RELATED"/>
    <property type="match status" value="1"/>
</dbReference>
<dbReference type="AlphaFoldDB" id="A0A1D6KNG8"/>